<protein>
    <submittedName>
        <fullName evidence="1">Uncharacterized protein</fullName>
    </submittedName>
</protein>
<dbReference type="EMBL" id="JBHSPH010000001">
    <property type="protein sequence ID" value="MFC5861068.1"/>
    <property type="molecule type" value="Genomic_DNA"/>
</dbReference>
<keyword evidence="2" id="KW-1185">Reference proteome</keyword>
<comment type="caution">
    <text evidence="1">The sequence shown here is derived from an EMBL/GenBank/DDBJ whole genome shotgun (WGS) entry which is preliminary data.</text>
</comment>
<evidence type="ECO:0000313" key="2">
    <source>
        <dbReference type="Proteomes" id="UP001596091"/>
    </source>
</evidence>
<evidence type="ECO:0000313" key="1">
    <source>
        <dbReference type="EMBL" id="MFC5861068.1"/>
    </source>
</evidence>
<reference evidence="2" key="1">
    <citation type="journal article" date="2019" name="Int. J. Syst. Evol. Microbiol.">
        <title>The Global Catalogue of Microorganisms (GCM) 10K type strain sequencing project: providing services to taxonomists for standard genome sequencing and annotation.</title>
        <authorList>
            <consortium name="The Broad Institute Genomics Platform"/>
            <consortium name="The Broad Institute Genome Sequencing Center for Infectious Disease"/>
            <person name="Wu L."/>
            <person name="Ma J."/>
        </authorList>
    </citation>
    <scope>NUCLEOTIDE SEQUENCE [LARGE SCALE GENOMIC DNA]</scope>
    <source>
        <strain evidence="2">JCM 4087</strain>
    </source>
</reference>
<accession>A0ABW1ECE7</accession>
<gene>
    <name evidence="1" type="ORF">ACFPT7_02050</name>
</gene>
<dbReference type="Proteomes" id="UP001596091">
    <property type="component" value="Unassembled WGS sequence"/>
</dbReference>
<dbReference type="RefSeq" id="WP_263334511.1">
    <property type="nucleotide sequence ID" value="NZ_JAGSYH010000002.1"/>
</dbReference>
<name>A0ABW1ECE7_9BACT</name>
<sequence>MSYTGPMVHLSTGQKVFCACGRYATLTCDYGAHDSQACDAPICEVCATDAGRGYHFCPTHLHKVLDDSGASEPPHALDDVVAVNPNQRRCSPSMPTAH</sequence>
<proteinExistence type="predicted"/>
<organism evidence="1 2">
    <name type="scientific">Acidicapsa dinghuensis</name>
    <dbReference type="NCBI Taxonomy" id="2218256"/>
    <lineage>
        <taxon>Bacteria</taxon>
        <taxon>Pseudomonadati</taxon>
        <taxon>Acidobacteriota</taxon>
        <taxon>Terriglobia</taxon>
        <taxon>Terriglobales</taxon>
        <taxon>Acidobacteriaceae</taxon>
        <taxon>Acidicapsa</taxon>
    </lineage>
</organism>